<sequence length="128" mass="14192">MFNLEISAQIFNFSKIVAEDCLHINVYVPRESPNPKEYLEVIVHIHGGAYMYASGHSYAHPRFFMDHDVIFVTFNYRLGILGFLSTEDDVVPGNNGLKDQVLALKWVQENIASFGGNPGSVTLTGASA</sequence>
<feature type="non-terminal residue" evidence="6">
    <location>
        <position position="128"/>
    </location>
</feature>
<dbReference type="EMBL" id="QDEB01081886">
    <property type="protein sequence ID" value="RZC34224.1"/>
    <property type="molecule type" value="Genomic_DNA"/>
</dbReference>
<dbReference type="GO" id="GO:0052689">
    <property type="term" value="F:carboxylic ester hydrolase activity"/>
    <property type="evidence" value="ECO:0007669"/>
    <property type="project" value="UniProtKB-KW"/>
</dbReference>
<comment type="caution">
    <text evidence="6">The sequence shown here is derived from an EMBL/GenBank/DDBJ whole genome shotgun (WGS) entry which is preliminary data.</text>
</comment>
<reference evidence="6 7" key="1">
    <citation type="submission" date="2017-03" db="EMBL/GenBank/DDBJ databases">
        <title>Genome of the blue death feigning beetle - Asbolus verrucosus.</title>
        <authorList>
            <person name="Rider S.D."/>
        </authorList>
    </citation>
    <scope>NUCLEOTIDE SEQUENCE [LARGE SCALE GENOMIC DNA]</scope>
    <source>
        <strain evidence="6">Butters</strain>
        <tissue evidence="6">Head and leg muscle</tissue>
    </source>
</reference>
<evidence type="ECO:0000256" key="1">
    <source>
        <dbReference type="ARBA" id="ARBA00005964"/>
    </source>
</evidence>
<name>A0A482VND0_ASBVE</name>
<accession>A0A482VND0</accession>
<evidence type="ECO:0000259" key="5">
    <source>
        <dbReference type="Pfam" id="PF00135"/>
    </source>
</evidence>
<dbReference type="PANTHER" id="PTHR43142">
    <property type="entry name" value="CARBOXYLIC ESTER HYDROLASE"/>
    <property type="match status" value="1"/>
</dbReference>
<evidence type="ECO:0000313" key="6">
    <source>
        <dbReference type="EMBL" id="RZC34224.1"/>
    </source>
</evidence>
<comment type="similarity">
    <text evidence="1">Belongs to the type-B carboxylesterase/lipase family.</text>
</comment>
<keyword evidence="4" id="KW-0325">Glycoprotein</keyword>
<keyword evidence="7" id="KW-1185">Reference proteome</keyword>
<keyword evidence="3 6" id="KW-0378">Hydrolase</keyword>
<dbReference type="STRING" id="1661398.A0A482VND0"/>
<protein>
    <submittedName>
        <fullName evidence="6">COesterase and/or Abhydrolase 3 domain containing protein</fullName>
    </submittedName>
</protein>
<dbReference type="Proteomes" id="UP000292052">
    <property type="component" value="Unassembled WGS sequence"/>
</dbReference>
<feature type="domain" description="Carboxylesterase type B" evidence="5">
    <location>
        <begin position="17"/>
        <end position="128"/>
    </location>
</feature>
<dbReference type="OrthoDB" id="6846267at2759"/>
<dbReference type="Gene3D" id="3.40.50.1820">
    <property type="entry name" value="alpha/beta hydrolase"/>
    <property type="match status" value="1"/>
</dbReference>
<dbReference type="PANTHER" id="PTHR43142:SF1">
    <property type="entry name" value="CARBOXYLIC ESTER HYDROLASE"/>
    <property type="match status" value="1"/>
</dbReference>
<gene>
    <name evidence="6" type="ORF">BDFB_014837</name>
</gene>
<evidence type="ECO:0000256" key="2">
    <source>
        <dbReference type="ARBA" id="ARBA00022487"/>
    </source>
</evidence>
<evidence type="ECO:0000256" key="4">
    <source>
        <dbReference type="ARBA" id="ARBA00023180"/>
    </source>
</evidence>
<dbReference type="InterPro" id="IPR002018">
    <property type="entry name" value="CarbesteraseB"/>
</dbReference>
<evidence type="ECO:0000256" key="3">
    <source>
        <dbReference type="ARBA" id="ARBA00022801"/>
    </source>
</evidence>
<evidence type="ECO:0000313" key="7">
    <source>
        <dbReference type="Proteomes" id="UP000292052"/>
    </source>
</evidence>
<dbReference type="SUPFAM" id="SSF53474">
    <property type="entry name" value="alpha/beta-Hydrolases"/>
    <property type="match status" value="1"/>
</dbReference>
<proteinExistence type="inferred from homology"/>
<dbReference type="InterPro" id="IPR029058">
    <property type="entry name" value="AB_hydrolase_fold"/>
</dbReference>
<dbReference type="AlphaFoldDB" id="A0A482VND0"/>
<organism evidence="6 7">
    <name type="scientific">Asbolus verrucosus</name>
    <name type="common">Desert ironclad beetle</name>
    <dbReference type="NCBI Taxonomy" id="1661398"/>
    <lineage>
        <taxon>Eukaryota</taxon>
        <taxon>Metazoa</taxon>
        <taxon>Ecdysozoa</taxon>
        <taxon>Arthropoda</taxon>
        <taxon>Hexapoda</taxon>
        <taxon>Insecta</taxon>
        <taxon>Pterygota</taxon>
        <taxon>Neoptera</taxon>
        <taxon>Endopterygota</taxon>
        <taxon>Coleoptera</taxon>
        <taxon>Polyphaga</taxon>
        <taxon>Cucujiformia</taxon>
        <taxon>Tenebrionidae</taxon>
        <taxon>Pimeliinae</taxon>
        <taxon>Asbolus</taxon>
    </lineage>
</organism>
<dbReference type="Pfam" id="PF00135">
    <property type="entry name" value="COesterase"/>
    <property type="match status" value="1"/>
</dbReference>
<keyword evidence="2" id="KW-0719">Serine esterase</keyword>